<dbReference type="PANTHER" id="PTHR30592:SF1">
    <property type="entry name" value="SULFUR CARRIER PROTEIN FDHD"/>
    <property type="match status" value="1"/>
</dbReference>
<comment type="subcellular location">
    <subcellularLocation>
        <location evidence="3">Cytoplasm</location>
    </subcellularLocation>
</comment>
<dbReference type="AlphaFoldDB" id="A0A2W1K319"/>
<keyword evidence="2 3" id="KW-0501">Molybdenum cofactor biosynthesis</keyword>
<feature type="binding site" evidence="3">
    <location>
        <begin position="253"/>
        <end position="258"/>
    </location>
    <ligand>
        <name>Mo-bis(molybdopterin guanine dinucleotide)</name>
        <dbReference type="ChEBI" id="CHEBI:60539"/>
    </ligand>
</feature>
<dbReference type="RefSeq" id="WP_009569191.1">
    <property type="nucleotide sequence ID" value="NZ_AP025160.1"/>
</dbReference>
<dbReference type="GeneID" id="65280845"/>
<sequence length="282" mass="30545">MRIHGELDSCIGWSAATLLTGKGLSVAHQEAVLEERAVSIVINGQAYAVMMVTPEHLDDFFMGFLWSEAIIHGPEEIIAWERMTENGAWAIYLQLTAAAAERAQHKRRHVLGGSACGLCGTPLLAGLIPFAPLESSFCCNPASIRTLMVQMQERQALNHSTGTAHAAILGYQRDYLVREDIGRHNAVDKSIGAAIQHGLRPGEVNVLGISSRLSFEIVLKAIGFGIPVIAAISGVSSLAIKLAESHGVTLIGFARNDRMTLYAHPERIQKDWVPALSPVCDY</sequence>
<evidence type="ECO:0000313" key="4">
    <source>
        <dbReference type="EMBL" id="PZD81208.1"/>
    </source>
</evidence>
<comment type="similarity">
    <text evidence="3">Belongs to the FdhD family.</text>
</comment>
<dbReference type="PIRSF" id="PIRSF015626">
    <property type="entry name" value="FdhD"/>
    <property type="match status" value="1"/>
</dbReference>
<dbReference type="OMA" id="RYCAGAT"/>
<organism evidence="4 5">
    <name type="scientific">Acidithiobacillus ferrooxidans</name>
    <name type="common">Thiobacillus ferrooxidans</name>
    <dbReference type="NCBI Taxonomy" id="920"/>
    <lineage>
        <taxon>Bacteria</taxon>
        <taxon>Pseudomonadati</taxon>
        <taxon>Pseudomonadota</taxon>
        <taxon>Acidithiobacillia</taxon>
        <taxon>Acidithiobacillales</taxon>
        <taxon>Acidithiobacillaceae</taxon>
        <taxon>Acidithiobacillus</taxon>
    </lineage>
</organism>
<feature type="active site" description="Cysteine persulfide intermediate" evidence="3">
    <location>
        <position position="116"/>
    </location>
</feature>
<keyword evidence="4" id="KW-0808">Transferase</keyword>
<dbReference type="SUPFAM" id="SSF53927">
    <property type="entry name" value="Cytidine deaminase-like"/>
    <property type="match status" value="1"/>
</dbReference>
<reference evidence="4 5" key="1">
    <citation type="submission" date="2018-06" db="EMBL/GenBank/DDBJ databases">
        <title>Draft sequence of Acidithiobacillus ferrooxidans CCM 4253.</title>
        <authorList>
            <person name="Moya-Beltran A."/>
            <person name="Castro M."/>
            <person name="Covarrubias P.C."/>
            <person name="Issotta F."/>
            <person name="Janiczek O."/>
            <person name="Mandl M."/>
            <person name="Kucera J."/>
            <person name="Quatrini R."/>
        </authorList>
    </citation>
    <scope>NUCLEOTIDE SEQUENCE [LARGE SCALE GENOMIC DNA]</scope>
    <source>
        <strain evidence="4 5">CCM 4253</strain>
    </source>
</reference>
<dbReference type="GO" id="GO:0016783">
    <property type="term" value="F:sulfurtransferase activity"/>
    <property type="evidence" value="ECO:0007669"/>
    <property type="project" value="InterPro"/>
</dbReference>
<evidence type="ECO:0000256" key="3">
    <source>
        <dbReference type="HAMAP-Rule" id="MF_00187"/>
    </source>
</evidence>
<dbReference type="HAMAP" id="MF_00187">
    <property type="entry name" value="FdhD"/>
    <property type="match status" value="1"/>
</dbReference>
<dbReference type="EMBL" id="QKQP01000002">
    <property type="protein sequence ID" value="PZD81208.1"/>
    <property type="molecule type" value="Genomic_DNA"/>
</dbReference>
<dbReference type="GO" id="GO:0097163">
    <property type="term" value="F:sulfur carrier activity"/>
    <property type="evidence" value="ECO:0007669"/>
    <property type="project" value="UniProtKB-UniRule"/>
</dbReference>
<dbReference type="OrthoDB" id="3197277at2"/>
<comment type="function">
    <text evidence="3">Required for formate dehydrogenase (FDH) activity. Acts as a sulfur carrier protein that transfers sulfur from IscS to the molybdenum cofactor prior to its insertion into FDH.</text>
</comment>
<dbReference type="Gene3D" id="3.10.20.10">
    <property type="match status" value="1"/>
</dbReference>
<dbReference type="InterPro" id="IPR016193">
    <property type="entry name" value="Cytidine_deaminase-like"/>
</dbReference>
<dbReference type="GO" id="GO:0006777">
    <property type="term" value="P:Mo-molybdopterin cofactor biosynthetic process"/>
    <property type="evidence" value="ECO:0007669"/>
    <property type="project" value="UniProtKB-UniRule"/>
</dbReference>
<keyword evidence="1 3" id="KW-0963">Cytoplasm</keyword>
<evidence type="ECO:0000313" key="5">
    <source>
        <dbReference type="Proteomes" id="UP000248886"/>
    </source>
</evidence>
<dbReference type="GO" id="GO:0005737">
    <property type="term" value="C:cytoplasm"/>
    <property type="evidence" value="ECO:0007669"/>
    <property type="project" value="UniProtKB-SubCell"/>
</dbReference>
<dbReference type="NCBIfam" id="TIGR00129">
    <property type="entry name" value="fdhD_narQ"/>
    <property type="match status" value="1"/>
</dbReference>
<comment type="caution">
    <text evidence="4">The sequence shown here is derived from an EMBL/GenBank/DDBJ whole genome shotgun (WGS) entry which is preliminary data.</text>
</comment>
<accession>A0A2W1K319</accession>
<dbReference type="Gene3D" id="3.40.140.10">
    <property type="entry name" value="Cytidine Deaminase, domain 2"/>
    <property type="match status" value="1"/>
</dbReference>
<name>A0A2W1K319_ACIFR</name>
<dbReference type="PANTHER" id="PTHR30592">
    <property type="entry name" value="FORMATE DEHYDROGENASE"/>
    <property type="match status" value="1"/>
</dbReference>
<dbReference type="Pfam" id="PF02634">
    <property type="entry name" value="FdhD-NarQ"/>
    <property type="match status" value="1"/>
</dbReference>
<dbReference type="InterPro" id="IPR003786">
    <property type="entry name" value="FdhD"/>
</dbReference>
<dbReference type="Proteomes" id="UP000248886">
    <property type="component" value="Unassembled WGS sequence"/>
</dbReference>
<evidence type="ECO:0000256" key="1">
    <source>
        <dbReference type="ARBA" id="ARBA00022490"/>
    </source>
</evidence>
<proteinExistence type="inferred from homology"/>
<evidence type="ECO:0000256" key="2">
    <source>
        <dbReference type="ARBA" id="ARBA00023150"/>
    </source>
</evidence>
<gene>
    <name evidence="3" type="primary">fdhD</name>
    <name evidence="4" type="ORF">DN052_07910</name>
</gene>
<protein>
    <recommendedName>
        <fullName evidence="3">Sulfur carrier protein FdhD</fullName>
    </recommendedName>
</protein>